<dbReference type="Pfam" id="PF00753">
    <property type="entry name" value="Lactamase_B"/>
    <property type="match status" value="1"/>
</dbReference>
<dbReference type="InterPro" id="IPR036866">
    <property type="entry name" value="RibonucZ/Hydroxyglut_hydro"/>
</dbReference>
<gene>
    <name evidence="2" type="ORF">PSQ90_03290</name>
</gene>
<dbReference type="Gene3D" id="1.10.10.10">
    <property type="entry name" value="Winged helix-like DNA-binding domain superfamily/Winged helix DNA-binding domain"/>
    <property type="match status" value="1"/>
</dbReference>
<dbReference type="EMBL" id="CP118247">
    <property type="protein sequence ID" value="WDR06505.1"/>
    <property type="molecule type" value="Genomic_DNA"/>
</dbReference>
<dbReference type="Proteomes" id="UP001222118">
    <property type="component" value="Chromosome"/>
</dbReference>
<dbReference type="Gene3D" id="3.60.15.10">
    <property type="entry name" value="Ribonuclease Z/Hydroxyacylglutathione hydrolase-like"/>
    <property type="match status" value="1"/>
</dbReference>
<name>A0ABY7YZR7_9HYPH</name>
<accession>A0ABY7YZR7</accession>
<reference evidence="2 3" key="1">
    <citation type="submission" date="2023-02" db="EMBL/GenBank/DDBJ databases">
        <title>Devosia chondri sp. nov., isolated from the phycosphere of marine algae.</title>
        <authorList>
            <person name="Kim J.M."/>
            <person name="Lee J.K."/>
            <person name="Choi B.J."/>
            <person name="Bayburt H."/>
            <person name="Jeon C.O."/>
        </authorList>
    </citation>
    <scope>NUCLEOTIDE SEQUENCE [LARGE SCALE GENOMIC DNA]</scope>
    <source>
        <strain evidence="2 3">G2-5</strain>
    </source>
</reference>
<dbReference type="RefSeq" id="WP_282212019.1">
    <property type="nucleotide sequence ID" value="NZ_CP118247.1"/>
</dbReference>
<proteinExistence type="predicted"/>
<organism evidence="2 3">
    <name type="scientific">Devosia rhodophyticola</name>
    <dbReference type="NCBI Taxonomy" id="3026423"/>
    <lineage>
        <taxon>Bacteria</taxon>
        <taxon>Pseudomonadati</taxon>
        <taxon>Pseudomonadota</taxon>
        <taxon>Alphaproteobacteria</taxon>
        <taxon>Hyphomicrobiales</taxon>
        <taxon>Devosiaceae</taxon>
        <taxon>Devosia</taxon>
    </lineage>
</organism>
<dbReference type="InterPro" id="IPR050662">
    <property type="entry name" value="Sec-metab_biosynth-thioest"/>
</dbReference>
<dbReference type="InterPro" id="IPR001279">
    <property type="entry name" value="Metallo-B-lactamas"/>
</dbReference>
<evidence type="ECO:0000313" key="3">
    <source>
        <dbReference type="Proteomes" id="UP001222118"/>
    </source>
</evidence>
<evidence type="ECO:0000259" key="1">
    <source>
        <dbReference type="SMART" id="SM00849"/>
    </source>
</evidence>
<dbReference type="SUPFAM" id="SSF56281">
    <property type="entry name" value="Metallo-hydrolase/oxidoreductase"/>
    <property type="match status" value="1"/>
</dbReference>
<sequence>MIPALLISFHLGALHQAIGGRRVDAIILTHTHKDHSAVAAQLAGELGAPLWFGGRHRLSRPLRPFERNPIQGSCDWDLKPDRVLEHGDSLMIDKTRIEVIATPGHCANHLAFGLVGTPILLSGDHIMGWNSTLISVPDGSMADYFASLDQVLASPYQLYFPAHGGPIADGPAYTRALRAHRHQRNGQIVAAVTEGAHSVAAITSKIYPNVSWIIRRAAKMTVGAHLEYLEASGALRVHRRPWGTRINL</sequence>
<dbReference type="PANTHER" id="PTHR23131:SF0">
    <property type="entry name" value="ENDORIBONUCLEASE LACTB2"/>
    <property type="match status" value="1"/>
</dbReference>
<dbReference type="CDD" id="cd16278">
    <property type="entry name" value="metallo-hydrolase-like_MBL-fold"/>
    <property type="match status" value="1"/>
</dbReference>
<dbReference type="SMART" id="SM00849">
    <property type="entry name" value="Lactamase_B"/>
    <property type="match status" value="1"/>
</dbReference>
<keyword evidence="3" id="KW-1185">Reference proteome</keyword>
<evidence type="ECO:0000313" key="2">
    <source>
        <dbReference type="EMBL" id="WDR06505.1"/>
    </source>
</evidence>
<dbReference type="InterPro" id="IPR036388">
    <property type="entry name" value="WH-like_DNA-bd_sf"/>
</dbReference>
<protein>
    <submittedName>
        <fullName evidence="2">MBL fold metallo-hydrolase</fullName>
    </submittedName>
</protein>
<feature type="domain" description="Metallo-beta-lactamase" evidence="1">
    <location>
        <begin position="9"/>
        <end position="163"/>
    </location>
</feature>
<dbReference type="PANTHER" id="PTHR23131">
    <property type="entry name" value="ENDORIBONUCLEASE LACTB2"/>
    <property type="match status" value="1"/>
</dbReference>